<comment type="subcellular location">
    <subcellularLocation>
        <location evidence="1 8">Cytoplasm</location>
    </subcellularLocation>
</comment>
<dbReference type="Pfam" id="PF11734">
    <property type="entry name" value="TilS_C"/>
    <property type="match status" value="1"/>
</dbReference>
<dbReference type="AlphaFoldDB" id="A0A2D3NVW1"/>
<dbReference type="HAMAP" id="MF_01161">
    <property type="entry name" value="tRNA_Ile_lys_synt"/>
    <property type="match status" value="1"/>
</dbReference>
<comment type="domain">
    <text evidence="8">The N-terminal region contains the highly conserved SGGXDS motif, predicted to be a P-loop motif involved in ATP binding.</text>
</comment>
<name>A0A2D3NVW1_9FUSO</name>
<dbReference type="CDD" id="cd01992">
    <property type="entry name" value="TilS_N"/>
    <property type="match status" value="1"/>
</dbReference>
<comment type="catalytic activity">
    <reaction evidence="7 8">
        <text>cytidine(34) in tRNA(Ile2) + L-lysine + ATP = lysidine(34) in tRNA(Ile2) + AMP + diphosphate + H(+)</text>
        <dbReference type="Rhea" id="RHEA:43744"/>
        <dbReference type="Rhea" id="RHEA-COMP:10625"/>
        <dbReference type="Rhea" id="RHEA-COMP:10670"/>
        <dbReference type="ChEBI" id="CHEBI:15378"/>
        <dbReference type="ChEBI" id="CHEBI:30616"/>
        <dbReference type="ChEBI" id="CHEBI:32551"/>
        <dbReference type="ChEBI" id="CHEBI:33019"/>
        <dbReference type="ChEBI" id="CHEBI:82748"/>
        <dbReference type="ChEBI" id="CHEBI:83665"/>
        <dbReference type="ChEBI" id="CHEBI:456215"/>
        <dbReference type="EC" id="6.3.4.19"/>
    </reaction>
</comment>
<evidence type="ECO:0000313" key="10">
    <source>
        <dbReference type="EMBL" id="ATV59548.1"/>
    </source>
</evidence>
<accession>A0A2D3NVW1</accession>
<sequence>MELFREILKLNEEYNLIENNDTIVVGFSGGPDSVFLVEMLKKLQDFFKFKIYLVHINHLLRGEDADADESFSYDYAKRNNLEIFVKRIPIKEIAKKIGKTLEEVGREERYNFFSEIYNKVGANKIATAHNKDDQIETFLFRLVRGTSLQGLEGIKLKYNNIIRPISEIYKKDILEYLNKNEIQYKIDKTNFENEFTRNSIRLDLIPFIEKRYNIKFKDKLFSLIEEIRENNKKNFLDLDEYVDEENRLTLEKMKTLSLFERKNLLVHFLNKKNIKINRNKIDEINSLIKSDGTKKIDLDLNFRIVKDYHHLYIEKKEEETVSCLNEVLQLKIPSETYFDKYKIKVEFVENKEKTKYKNQYLLYAMNNDIIEIRYRKEGDRILLDENHSKKLKEVLINQKVPRDVRDRIPIFLYKSNIFWIYGIKKAYIPKENKNTSELRQVLITVEEVMNEG</sequence>
<keyword evidence="3 8" id="KW-0436">Ligase</keyword>
<dbReference type="GO" id="GO:0032267">
    <property type="term" value="F:tRNA(Ile)-lysidine synthase activity"/>
    <property type="evidence" value="ECO:0007669"/>
    <property type="project" value="UniProtKB-EC"/>
</dbReference>
<dbReference type="InterPro" id="IPR012094">
    <property type="entry name" value="tRNA_Ile_lys_synt"/>
</dbReference>
<dbReference type="PANTHER" id="PTHR43033:SF1">
    <property type="entry name" value="TRNA(ILE)-LYSIDINE SYNTHASE-RELATED"/>
    <property type="match status" value="1"/>
</dbReference>
<evidence type="ECO:0000256" key="2">
    <source>
        <dbReference type="ARBA" id="ARBA00022490"/>
    </source>
</evidence>
<dbReference type="RefSeq" id="WP_100024974.1">
    <property type="nucleotide sequence ID" value="NZ_CP024699.1"/>
</dbReference>
<evidence type="ECO:0000313" key="11">
    <source>
        <dbReference type="Proteomes" id="UP000230056"/>
    </source>
</evidence>
<evidence type="ECO:0000256" key="7">
    <source>
        <dbReference type="ARBA" id="ARBA00048539"/>
    </source>
</evidence>
<keyword evidence="2 8" id="KW-0963">Cytoplasm</keyword>
<dbReference type="GO" id="GO:0005524">
    <property type="term" value="F:ATP binding"/>
    <property type="evidence" value="ECO:0007669"/>
    <property type="project" value="UniProtKB-UniRule"/>
</dbReference>
<proteinExistence type="inferred from homology"/>
<dbReference type="EC" id="6.3.4.19" evidence="8"/>
<keyword evidence="6 8" id="KW-0067">ATP-binding</keyword>
<dbReference type="SUPFAM" id="SSF52402">
    <property type="entry name" value="Adenine nucleotide alpha hydrolases-like"/>
    <property type="match status" value="1"/>
</dbReference>
<feature type="domain" description="Lysidine-tRNA(Ile) synthetase C-terminal" evidence="9">
    <location>
        <begin position="370"/>
        <end position="443"/>
    </location>
</feature>
<evidence type="ECO:0000259" key="9">
    <source>
        <dbReference type="SMART" id="SM00977"/>
    </source>
</evidence>
<dbReference type="SMART" id="SM00977">
    <property type="entry name" value="TilS_C"/>
    <property type="match status" value="1"/>
</dbReference>
<reference evidence="10 11" key="1">
    <citation type="submission" date="2017-11" db="EMBL/GenBank/DDBJ databases">
        <title>Genome sequencing of Fusobacterium periodonticum KCOM 1261.</title>
        <authorList>
            <person name="Kook J.-K."/>
            <person name="Park S.-N."/>
            <person name="Lim Y.K."/>
        </authorList>
    </citation>
    <scope>NUCLEOTIDE SEQUENCE [LARGE SCALE GENOMIC DNA]</scope>
    <source>
        <strain evidence="10 11">KCOM 1261</strain>
    </source>
</reference>
<dbReference type="GO" id="GO:0005737">
    <property type="term" value="C:cytoplasm"/>
    <property type="evidence" value="ECO:0007669"/>
    <property type="project" value="UniProtKB-SubCell"/>
</dbReference>
<organism evidence="10 11">
    <name type="scientific">Fusobacterium pseudoperiodonticum</name>
    <dbReference type="NCBI Taxonomy" id="2663009"/>
    <lineage>
        <taxon>Bacteria</taxon>
        <taxon>Fusobacteriati</taxon>
        <taxon>Fusobacteriota</taxon>
        <taxon>Fusobacteriia</taxon>
        <taxon>Fusobacteriales</taxon>
        <taxon>Fusobacteriaceae</taxon>
        <taxon>Fusobacterium</taxon>
    </lineage>
</organism>
<evidence type="ECO:0000256" key="4">
    <source>
        <dbReference type="ARBA" id="ARBA00022694"/>
    </source>
</evidence>
<dbReference type="NCBIfam" id="TIGR02432">
    <property type="entry name" value="lysidine_TilS_N"/>
    <property type="match status" value="1"/>
</dbReference>
<feature type="binding site" evidence="8">
    <location>
        <begin position="28"/>
        <end position="33"/>
    </location>
    <ligand>
        <name>ATP</name>
        <dbReference type="ChEBI" id="CHEBI:30616"/>
    </ligand>
</feature>
<dbReference type="Proteomes" id="UP000230056">
    <property type="component" value="Chromosome"/>
</dbReference>
<dbReference type="InterPro" id="IPR012795">
    <property type="entry name" value="tRNA_Ile_lys_synt_N"/>
</dbReference>
<gene>
    <name evidence="8 10" type="primary">tilS</name>
    <name evidence="10" type="ORF">CTM72_07365</name>
</gene>
<evidence type="ECO:0000256" key="6">
    <source>
        <dbReference type="ARBA" id="ARBA00022840"/>
    </source>
</evidence>
<dbReference type="Pfam" id="PF01171">
    <property type="entry name" value="ATP_bind_3"/>
    <property type="match status" value="1"/>
</dbReference>
<evidence type="ECO:0000256" key="1">
    <source>
        <dbReference type="ARBA" id="ARBA00004496"/>
    </source>
</evidence>
<evidence type="ECO:0000256" key="5">
    <source>
        <dbReference type="ARBA" id="ARBA00022741"/>
    </source>
</evidence>
<dbReference type="InterPro" id="IPR014729">
    <property type="entry name" value="Rossmann-like_a/b/a_fold"/>
</dbReference>
<comment type="function">
    <text evidence="8">Ligates lysine onto the cytidine present at position 34 of the AUA codon-specific tRNA(Ile) that contains the anticodon CAU, in an ATP-dependent manner. Cytidine is converted to lysidine, thus changing the amino acid specificity of the tRNA from methionine to isoleucine.</text>
</comment>
<keyword evidence="5 8" id="KW-0547">Nucleotide-binding</keyword>
<protein>
    <recommendedName>
        <fullName evidence="8">tRNA(Ile)-lysidine synthase</fullName>
        <ecNumber evidence="8">6.3.4.19</ecNumber>
    </recommendedName>
    <alternativeName>
        <fullName evidence="8">tRNA(Ile)-2-lysyl-cytidine synthase</fullName>
    </alternativeName>
    <alternativeName>
        <fullName evidence="8">tRNA(Ile)-lysidine synthetase</fullName>
    </alternativeName>
</protein>
<evidence type="ECO:0000256" key="8">
    <source>
        <dbReference type="HAMAP-Rule" id="MF_01161"/>
    </source>
</evidence>
<keyword evidence="4 8" id="KW-0819">tRNA processing</keyword>
<dbReference type="SUPFAM" id="SSF56037">
    <property type="entry name" value="PheT/TilS domain"/>
    <property type="match status" value="1"/>
</dbReference>
<dbReference type="InterPro" id="IPR011063">
    <property type="entry name" value="TilS/TtcA_N"/>
</dbReference>
<comment type="similarity">
    <text evidence="8">Belongs to the tRNA(Ile)-lysidine synthase family.</text>
</comment>
<dbReference type="EMBL" id="CP024699">
    <property type="protein sequence ID" value="ATV59548.1"/>
    <property type="molecule type" value="Genomic_DNA"/>
</dbReference>
<dbReference type="InterPro" id="IPR012796">
    <property type="entry name" value="Lysidine-tRNA-synth_C"/>
</dbReference>
<dbReference type="NCBIfam" id="TIGR02433">
    <property type="entry name" value="lysidine_TilS_C"/>
    <property type="match status" value="1"/>
</dbReference>
<evidence type="ECO:0000256" key="3">
    <source>
        <dbReference type="ARBA" id="ARBA00022598"/>
    </source>
</evidence>
<dbReference type="PANTHER" id="PTHR43033">
    <property type="entry name" value="TRNA(ILE)-LYSIDINE SYNTHASE-RELATED"/>
    <property type="match status" value="1"/>
</dbReference>
<dbReference type="Gene3D" id="3.40.50.620">
    <property type="entry name" value="HUPs"/>
    <property type="match status" value="1"/>
</dbReference>
<dbReference type="GO" id="GO:0006400">
    <property type="term" value="P:tRNA modification"/>
    <property type="evidence" value="ECO:0007669"/>
    <property type="project" value="UniProtKB-UniRule"/>
</dbReference>